<organism evidence="1 2">
    <name type="scientific">Rubroshorea leprosula</name>
    <dbReference type="NCBI Taxonomy" id="152421"/>
    <lineage>
        <taxon>Eukaryota</taxon>
        <taxon>Viridiplantae</taxon>
        <taxon>Streptophyta</taxon>
        <taxon>Embryophyta</taxon>
        <taxon>Tracheophyta</taxon>
        <taxon>Spermatophyta</taxon>
        <taxon>Magnoliopsida</taxon>
        <taxon>eudicotyledons</taxon>
        <taxon>Gunneridae</taxon>
        <taxon>Pentapetalae</taxon>
        <taxon>rosids</taxon>
        <taxon>malvids</taxon>
        <taxon>Malvales</taxon>
        <taxon>Dipterocarpaceae</taxon>
        <taxon>Rubroshorea</taxon>
    </lineage>
</organism>
<name>A0AAV5JRN8_9ROSI</name>
<evidence type="ECO:0000313" key="1">
    <source>
        <dbReference type="EMBL" id="GKV17318.1"/>
    </source>
</evidence>
<accession>A0AAV5JRN8</accession>
<proteinExistence type="predicted"/>
<protein>
    <submittedName>
        <fullName evidence="1">Uncharacterized protein</fullName>
    </submittedName>
</protein>
<sequence length="103" mass="11431">MPGNVVPASTMNTLPDTYAEESWIRYRITEVSAGSVVPYVLKGAVLKTTFFNQSFCIRAFVISDLKIPGDIEFTLILCTPNSKAMIWISSLSFSILQDEISAY</sequence>
<evidence type="ECO:0000313" key="2">
    <source>
        <dbReference type="Proteomes" id="UP001054252"/>
    </source>
</evidence>
<comment type="caution">
    <text evidence="1">The sequence shown here is derived from an EMBL/GenBank/DDBJ whole genome shotgun (WGS) entry which is preliminary data.</text>
</comment>
<keyword evidence="2" id="KW-1185">Reference proteome</keyword>
<reference evidence="1 2" key="1">
    <citation type="journal article" date="2021" name="Commun. Biol.">
        <title>The genome of Shorea leprosula (Dipterocarpaceae) highlights the ecological relevance of drought in aseasonal tropical rainforests.</title>
        <authorList>
            <person name="Ng K.K.S."/>
            <person name="Kobayashi M.J."/>
            <person name="Fawcett J.A."/>
            <person name="Hatakeyama M."/>
            <person name="Paape T."/>
            <person name="Ng C.H."/>
            <person name="Ang C.C."/>
            <person name="Tnah L.H."/>
            <person name="Lee C.T."/>
            <person name="Nishiyama T."/>
            <person name="Sese J."/>
            <person name="O'Brien M.J."/>
            <person name="Copetti D."/>
            <person name="Mohd Noor M.I."/>
            <person name="Ong R.C."/>
            <person name="Putra M."/>
            <person name="Sireger I.Z."/>
            <person name="Indrioko S."/>
            <person name="Kosugi Y."/>
            <person name="Izuno A."/>
            <person name="Isagi Y."/>
            <person name="Lee S.L."/>
            <person name="Shimizu K.K."/>
        </authorList>
    </citation>
    <scope>NUCLEOTIDE SEQUENCE [LARGE SCALE GENOMIC DNA]</scope>
    <source>
        <strain evidence="1">214</strain>
    </source>
</reference>
<dbReference type="AlphaFoldDB" id="A0AAV5JRN8"/>
<dbReference type="EMBL" id="BPVZ01000047">
    <property type="protein sequence ID" value="GKV17318.1"/>
    <property type="molecule type" value="Genomic_DNA"/>
</dbReference>
<gene>
    <name evidence="1" type="ORF">SLEP1_g27837</name>
</gene>
<dbReference type="Proteomes" id="UP001054252">
    <property type="component" value="Unassembled WGS sequence"/>
</dbReference>